<protein>
    <submittedName>
        <fullName evidence="4">Serine/threonine-protein kinase D</fullName>
        <ecNumber evidence="4">2.7.11.1</ecNumber>
    </submittedName>
</protein>
<dbReference type="EC" id="2.7.11.1" evidence="4"/>
<dbReference type="EMBL" id="BHVO01000015">
    <property type="protein sequence ID" value="GCA69832.1"/>
    <property type="molecule type" value="Genomic_DNA"/>
</dbReference>
<feature type="transmembrane region" description="Helical" evidence="2">
    <location>
        <begin position="74"/>
        <end position="107"/>
    </location>
</feature>
<keyword evidence="2" id="KW-0812">Transmembrane</keyword>
<evidence type="ECO:0000313" key="5">
    <source>
        <dbReference type="Proteomes" id="UP000323569"/>
    </source>
</evidence>
<reference evidence="4 5" key="1">
    <citation type="submission" date="2018-09" db="EMBL/GenBank/DDBJ databases">
        <title>Evolutionary history of phycoerythrin pigmentation in the water bloom-forming cyanobacterium Microcystis aeruginosa.</title>
        <authorList>
            <person name="Tanabe Y."/>
            <person name="Tanabe Y."/>
            <person name="Yamaguchi H."/>
        </authorList>
    </citation>
    <scope>NUCLEOTIDE SEQUENCE [LARGE SCALE GENOMIC DNA]</scope>
    <source>
        <strain evidence="4 5">NIES-2519</strain>
    </source>
</reference>
<dbReference type="PROSITE" id="PS51781">
    <property type="entry name" value="SH3B"/>
    <property type="match status" value="1"/>
</dbReference>
<feature type="domain" description="SH3b" evidence="3">
    <location>
        <begin position="262"/>
        <end position="332"/>
    </location>
</feature>
<dbReference type="SMART" id="SM00287">
    <property type="entry name" value="SH3b"/>
    <property type="match status" value="1"/>
</dbReference>
<keyword evidence="2" id="KW-0472">Membrane</keyword>
<feature type="region of interest" description="Disordered" evidence="1">
    <location>
        <begin position="1"/>
        <end position="24"/>
    </location>
</feature>
<dbReference type="GO" id="GO:0004674">
    <property type="term" value="F:protein serine/threonine kinase activity"/>
    <property type="evidence" value="ECO:0007669"/>
    <property type="project" value="UniProtKB-EC"/>
</dbReference>
<feature type="transmembrane region" description="Helical" evidence="2">
    <location>
        <begin position="182"/>
        <end position="201"/>
    </location>
</feature>
<keyword evidence="4" id="KW-0418">Kinase</keyword>
<organism evidence="4 5">
    <name type="scientific">Microcystis aeruginosa NIES-2519</name>
    <dbReference type="NCBI Taxonomy" id="2303981"/>
    <lineage>
        <taxon>Bacteria</taxon>
        <taxon>Bacillati</taxon>
        <taxon>Cyanobacteriota</taxon>
        <taxon>Cyanophyceae</taxon>
        <taxon>Oscillatoriophycideae</taxon>
        <taxon>Chroococcales</taxon>
        <taxon>Microcystaceae</taxon>
        <taxon>Microcystis</taxon>
    </lineage>
</organism>
<dbReference type="RefSeq" id="WP_149979000.1">
    <property type="nucleotide sequence ID" value="NZ_BHVO01000015.1"/>
</dbReference>
<sequence length="332" mass="37633">MEEEKSPNLEVEETPTHPLEQPSENTNIKEFKLPSWWLKFSDSCSRLSKRLQRSFDRLLFALDEEQKEKLKKNLYYLVCFIGFVGYAVFTVLVLGAWLLLDLIIGVIKFQKEMLFRKNDGSLTNEGTNFALGGIVTILQGGKAIIAFIVRRIGWGDFDFSRNGIIRVIRNLFKEVRPSQTTFRFGVLTLIIVGYMTVTNLINYIQVQNSYYYEGGYYEGDDYNNTQPLQPESSITPQPYQFYSAPILTPSIIPSPTLSPSDQTNATIIGEPGYKNIRSGPGTNYSEKHIAYPGDRVQILESSTDSGGYIWYKVYFPKSGADGWIAGQLLSPD</sequence>
<gene>
    <name evidence="4" type="primary">spkD_1</name>
    <name evidence="4" type="ORF">MiYa_01362</name>
</gene>
<feature type="transmembrane region" description="Helical" evidence="2">
    <location>
        <begin position="127"/>
        <end position="149"/>
    </location>
</feature>
<proteinExistence type="predicted"/>
<accession>A0A5A5R9E8</accession>
<dbReference type="Pfam" id="PF08239">
    <property type="entry name" value="SH3_3"/>
    <property type="match status" value="1"/>
</dbReference>
<evidence type="ECO:0000313" key="4">
    <source>
        <dbReference type="EMBL" id="GCA69832.1"/>
    </source>
</evidence>
<evidence type="ECO:0000259" key="3">
    <source>
        <dbReference type="PROSITE" id="PS51781"/>
    </source>
</evidence>
<evidence type="ECO:0000256" key="1">
    <source>
        <dbReference type="SAM" id="MobiDB-lite"/>
    </source>
</evidence>
<keyword evidence="4" id="KW-0808">Transferase</keyword>
<dbReference type="InterPro" id="IPR003646">
    <property type="entry name" value="SH3-like_bac-type"/>
</dbReference>
<dbReference type="AlphaFoldDB" id="A0A5A5R9E8"/>
<keyword evidence="2" id="KW-1133">Transmembrane helix</keyword>
<name>A0A5A5R9E8_MICAE</name>
<comment type="caution">
    <text evidence="4">The sequence shown here is derived from an EMBL/GenBank/DDBJ whole genome shotgun (WGS) entry which is preliminary data.</text>
</comment>
<evidence type="ECO:0000256" key="2">
    <source>
        <dbReference type="SAM" id="Phobius"/>
    </source>
</evidence>
<dbReference type="Gene3D" id="2.30.30.40">
    <property type="entry name" value="SH3 Domains"/>
    <property type="match status" value="1"/>
</dbReference>
<dbReference type="Proteomes" id="UP000323569">
    <property type="component" value="Unassembled WGS sequence"/>
</dbReference>